<dbReference type="InterPro" id="IPR036962">
    <property type="entry name" value="Glyco_hydro_3_N_sf"/>
</dbReference>
<dbReference type="Proteomes" id="UP000215005">
    <property type="component" value="Chromosome"/>
</dbReference>
<feature type="domain" description="Glycoside hydrolase family 3 N-terminal" evidence="7">
    <location>
        <begin position="59"/>
        <end position="378"/>
    </location>
</feature>
<evidence type="ECO:0000259" key="8">
    <source>
        <dbReference type="Pfam" id="PF01915"/>
    </source>
</evidence>
<evidence type="ECO:0000256" key="2">
    <source>
        <dbReference type="ARBA" id="ARBA00005336"/>
    </source>
</evidence>
<dbReference type="GO" id="GO:0009254">
    <property type="term" value="P:peptidoglycan turnover"/>
    <property type="evidence" value="ECO:0007669"/>
    <property type="project" value="TreeGrafter"/>
</dbReference>
<feature type="domain" description="Glycoside hydrolase family 3 C-terminal" evidence="8">
    <location>
        <begin position="472"/>
        <end position="547"/>
    </location>
</feature>
<evidence type="ECO:0000256" key="5">
    <source>
        <dbReference type="ARBA" id="ARBA00023295"/>
    </source>
</evidence>
<comment type="catalytic activity">
    <reaction evidence="1">
        <text>Hydrolysis of terminal non-reducing N-acetyl-D-hexosamine residues in N-acetyl-beta-D-hexosaminides.</text>
        <dbReference type="EC" id="3.2.1.52"/>
    </reaction>
</comment>
<dbReference type="PRINTS" id="PR00133">
    <property type="entry name" value="GLHYDRLASE3"/>
</dbReference>
<dbReference type="PROSITE" id="PS51257">
    <property type="entry name" value="PROKAR_LIPOPROTEIN"/>
    <property type="match status" value="1"/>
</dbReference>
<dbReference type="GO" id="GO:0005975">
    <property type="term" value="P:carbohydrate metabolic process"/>
    <property type="evidence" value="ECO:0007669"/>
    <property type="project" value="InterPro"/>
</dbReference>
<organism evidence="9 10">
    <name type="scientific">Nocardiopsis gilva YIM 90087</name>
    <dbReference type="NCBI Taxonomy" id="1235441"/>
    <lineage>
        <taxon>Bacteria</taxon>
        <taxon>Bacillati</taxon>
        <taxon>Actinomycetota</taxon>
        <taxon>Actinomycetes</taxon>
        <taxon>Streptosporangiales</taxon>
        <taxon>Nocardiopsidaceae</taxon>
        <taxon>Nocardiopsis</taxon>
    </lineage>
</organism>
<keyword evidence="10" id="KW-1185">Reference proteome</keyword>
<dbReference type="KEGG" id="ngv:CDO52_24040"/>
<dbReference type="SUPFAM" id="SSF51445">
    <property type="entry name" value="(Trans)glycosidases"/>
    <property type="match status" value="1"/>
</dbReference>
<dbReference type="InterPro" id="IPR017853">
    <property type="entry name" value="GH"/>
</dbReference>
<name>A0A223SBI0_9ACTN</name>
<evidence type="ECO:0000313" key="9">
    <source>
        <dbReference type="EMBL" id="ASU85460.1"/>
    </source>
</evidence>
<dbReference type="Pfam" id="PF00933">
    <property type="entry name" value="Glyco_hydro_3"/>
    <property type="match status" value="1"/>
</dbReference>
<dbReference type="Gene3D" id="3.40.50.1700">
    <property type="entry name" value="Glycoside hydrolase family 3 C-terminal domain"/>
    <property type="match status" value="1"/>
</dbReference>
<evidence type="ECO:0000256" key="4">
    <source>
        <dbReference type="ARBA" id="ARBA00022801"/>
    </source>
</evidence>
<feature type="region of interest" description="Disordered" evidence="6">
    <location>
        <begin position="24"/>
        <end position="45"/>
    </location>
</feature>
<dbReference type="GO" id="GO:0004563">
    <property type="term" value="F:beta-N-acetylhexosaminidase activity"/>
    <property type="evidence" value="ECO:0007669"/>
    <property type="project" value="UniProtKB-EC"/>
</dbReference>
<dbReference type="AlphaFoldDB" id="A0A223SBI0"/>
<dbReference type="EC" id="3.2.1.52" evidence="3"/>
<comment type="similarity">
    <text evidence="2">Belongs to the glycosyl hydrolase 3 family.</text>
</comment>
<dbReference type="Gene3D" id="3.20.20.300">
    <property type="entry name" value="Glycoside hydrolase, family 3, N-terminal domain"/>
    <property type="match status" value="1"/>
</dbReference>
<dbReference type="EMBL" id="CP022753">
    <property type="protein sequence ID" value="ASU85460.1"/>
    <property type="molecule type" value="Genomic_DNA"/>
</dbReference>
<dbReference type="RefSeq" id="WP_017618728.1">
    <property type="nucleotide sequence ID" value="NZ_ANBG01000185.1"/>
</dbReference>
<protein>
    <recommendedName>
        <fullName evidence="3">beta-N-acetylhexosaminidase</fullName>
        <ecNumber evidence="3">3.2.1.52</ecNumber>
    </recommendedName>
</protein>
<dbReference type="PANTHER" id="PTHR30480:SF13">
    <property type="entry name" value="BETA-HEXOSAMINIDASE"/>
    <property type="match status" value="1"/>
</dbReference>
<evidence type="ECO:0000259" key="7">
    <source>
        <dbReference type="Pfam" id="PF00933"/>
    </source>
</evidence>
<accession>A0A223SBI0</accession>
<dbReference type="InterPro" id="IPR050226">
    <property type="entry name" value="NagZ_Beta-hexosaminidase"/>
</dbReference>
<evidence type="ECO:0000256" key="3">
    <source>
        <dbReference type="ARBA" id="ARBA00012663"/>
    </source>
</evidence>
<dbReference type="OrthoDB" id="9805821at2"/>
<proteinExistence type="inferred from homology"/>
<evidence type="ECO:0000256" key="1">
    <source>
        <dbReference type="ARBA" id="ARBA00001231"/>
    </source>
</evidence>
<reference evidence="9 10" key="1">
    <citation type="submission" date="2017-08" db="EMBL/GenBank/DDBJ databases">
        <title>The complete genome sequence of Nocardiopsis gilva YIM 90087.</title>
        <authorList>
            <person name="Yin M."/>
            <person name="Tang S."/>
        </authorList>
    </citation>
    <scope>NUCLEOTIDE SEQUENCE [LARGE SCALE GENOMIC DNA]</scope>
    <source>
        <strain evidence="9 10">YIM 90087</strain>
    </source>
</reference>
<dbReference type="InterPro" id="IPR036881">
    <property type="entry name" value="Glyco_hydro_3_C_sf"/>
</dbReference>
<gene>
    <name evidence="9" type="ORF">CDO52_24040</name>
</gene>
<keyword evidence="5" id="KW-0326">Glycosidase</keyword>
<dbReference type="PANTHER" id="PTHR30480">
    <property type="entry name" value="BETA-HEXOSAMINIDASE-RELATED"/>
    <property type="match status" value="1"/>
</dbReference>
<dbReference type="InterPro" id="IPR001764">
    <property type="entry name" value="Glyco_hydro_3_N"/>
</dbReference>
<dbReference type="Pfam" id="PF01915">
    <property type="entry name" value="Glyco_hydro_3_C"/>
    <property type="match status" value="1"/>
</dbReference>
<evidence type="ECO:0000313" key="10">
    <source>
        <dbReference type="Proteomes" id="UP000215005"/>
    </source>
</evidence>
<evidence type="ECO:0000256" key="6">
    <source>
        <dbReference type="SAM" id="MobiDB-lite"/>
    </source>
</evidence>
<sequence length="559" mass="57495">MRLRHTLAPLGASLILLTSACSGGGGGAPGDDGEDAPQGAGSAAEAQRIAEDLLSDMELKDKVGQLLVLTVSGTTPEVDSQAIEDYRPGGFIYFPENLESAGQIAALSNGLQERAADTGAGVPLFLGIDQEQGLVARLPIGARFPDAMAVGATGDPDQARTLARTTADELAALGINLDYAPVADVNSQADNPVIGVRSFGSDPDSVSEMAVAEAEAFQKSGVVPVAKHFPGHGDTDVDSHTGLPTIDKSREDWEKTDLPPFRAAVDAGVDAIMTAHVVMPQLDDSGAPATLSRDIIGGILRDELGYDGVVTTDALNMEGVRQAHDDGENAVRAILAGADQLLMPPDPKAAVSAVTDAVKEGRISEERLDESVLRILKLKARRGVIGAEPVDPDAAAKAVGSEKDQAAAQKLADTSMTLLRNKGDVLPLADGASVYVTGKGAETIGAELRALGYTLASTFARADATVVGTADARRDSAQQAMVQNALGAGKPVVVIAQGTPYDLSAFPEVDAYLATYSAVEASRVAAARTLAGKVDPAGRLPVDLPGTDLKVGAGLGYRG</sequence>
<dbReference type="InterPro" id="IPR002772">
    <property type="entry name" value="Glyco_hydro_3_C"/>
</dbReference>
<keyword evidence="4 9" id="KW-0378">Hydrolase</keyword>
<dbReference type="SUPFAM" id="SSF52279">
    <property type="entry name" value="Beta-D-glucan exohydrolase, C-terminal domain"/>
    <property type="match status" value="1"/>
</dbReference>